<dbReference type="PANTHER" id="PTHR30069:SF29">
    <property type="entry name" value="HEMOGLOBIN AND HEMOGLOBIN-HAPTOGLOBIN-BINDING PROTEIN 1-RELATED"/>
    <property type="match status" value="1"/>
</dbReference>
<evidence type="ECO:0000256" key="9">
    <source>
        <dbReference type="SAM" id="MobiDB-lite"/>
    </source>
</evidence>
<evidence type="ECO:0000256" key="4">
    <source>
        <dbReference type="ARBA" id="ARBA00022692"/>
    </source>
</evidence>
<evidence type="ECO:0000259" key="12">
    <source>
        <dbReference type="Pfam" id="PF14905"/>
    </source>
</evidence>
<feature type="signal peptide" evidence="10">
    <location>
        <begin position="1"/>
        <end position="20"/>
    </location>
</feature>
<feature type="compositionally biased region" description="Gly residues" evidence="9">
    <location>
        <begin position="25"/>
        <end position="36"/>
    </location>
</feature>
<comment type="subcellular location">
    <subcellularLocation>
        <location evidence="1 8">Cell outer membrane</location>
        <topology evidence="1 8">Multi-pass membrane protein</topology>
    </subcellularLocation>
</comment>
<keyword evidence="3 8" id="KW-1134">Transmembrane beta strand</keyword>
<gene>
    <name evidence="13" type="ORF">ACFSR2_22625</name>
</gene>
<feature type="region of interest" description="Disordered" evidence="9">
    <location>
        <begin position="23"/>
        <end position="55"/>
    </location>
</feature>
<dbReference type="Pfam" id="PF13620">
    <property type="entry name" value="CarboxypepD_reg"/>
    <property type="match status" value="1"/>
</dbReference>
<evidence type="ECO:0000256" key="7">
    <source>
        <dbReference type="ARBA" id="ARBA00023237"/>
    </source>
</evidence>
<dbReference type="InterPro" id="IPR039426">
    <property type="entry name" value="TonB-dep_rcpt-like"/>
</dbReference>
<evidence type="ECO:0000259" key="11">
    <source>
        <dbReference type="Pfam" id="PF07715"/>
    </source>
</evidence>
<dbReference type="Gene3D" id="2.170.130.10">
    <property type="entry name" value="TonB-dependent receptor, plug domain"/>
    <property type="match status" value="1"/>
</dbReference>
<protein>
    <submittedName>
        <fullName evidence="13">TonB-dependent receptor domain-containing protein</fullName>
    </submittedName>
</protein>
<dbReference type="Proteomes" id="UP001597510">
    <property type="component" value="Unassembled WGS sequence"/>
</dbReference>
<dbReference type="InterPro" id="IPR008969">
    <property type="entry name" value="CarboxyPept-like_regulatory"/>
</dbReference>
<keyword evidence="4 8" id="KW-0812">Transmembrane</keyword>
<dbReference type="InterPro" id="IPR036942">
    <property type="entry name" value="Beta-barrel_TonB_sf"/>
</dbReference>
<evidence type="ECO:0000313" key="14">
    <source>
        <dbReference type="Proteomes" id="UP001597510"/>
    </source>
</evidence>
<dbReference type="InterPro" id="IPR037066">
    <property type="entry name" value="Plug_dom_sf"/>
</dbReference>
<proteinExistence type="inferred from homology"/>
<evidence type="ECO:0000313" key="13">
    <source>
        <dbReference type="EMBL" id="MFD2523712.1"/>
    </source>
</evidence>
<keyword evidence="5 10" id="KW-0732">Signal</keyword>
<keyword evidence="13" id="KW-0675">Receptor</keyword>
<evidence type="ECO:0000256" key="2">
    <source>
        <dbReference type="ARBA" id="ARBA00022448"/>
    </source>
</evidence>
<dbReference type="PROSITE" id="PS52016">
    <property type="entry name" value="TONB_DEPENDENT_REC_3"/>
    <property type="match status" value="1"/>
</dbReference>
<evidence type="ECO:0000256" key="8">
    <source>
        <dbReference type="PROSITE-ProRule" id="PRU01360"/>
    </source>
</evidence>
<feature type="domain" description="Outer membrane protein beta-barrel" evidence="12">
    <location>
        <begin position="414"/>
        <end position="818"/>
    </location>
</feature>
<keyword evidence="2 8" id="KW-0813">Transport</keyword>
<comment type="similarity">
    <text evidence="8">Belongs to the TonB-dependent receptor family.</text>
</comment>
<dbReference type="Gene3D" id="2.40.170.20">
    <property type="entry name" value="TonB-dependent receptor, beta-barrel domain"/>
    <property type="match status" value="1"/>
</dbReference>
<organism evidence="13 14">
    <name type="scientific">Emticicia soli</name>
    <dbReference type="NCBI Taxonomy" id="2027878"/>
    <lineage>
        <taxon>Bacteria</taxon>
        <taxon>Pseudomonadati</taxon>
        <taxon>Bacteroidota</taxon>
        <taxon>Cytophagia</taxon>
        <taxon>Cytophagales</taxon>
        <taxon>Leadbetterellaceae</taxon>
        <taxon>Emticicia</taxon>
    </lineage>
</organism>
<dbReference type="SUPFAM" id="SSF49464">
    <property type="entry name" value="Carboxypeptidase regulatory domain-like"/>
    <property type="match status" value="1"/>
</dbReference>
<evidence type="ECO:0000256" key="1">
    <source>
        <dbReference type="ARBA" id="ARBA00004571"/>
    </source>
</evidence>
<evidence type="ECO:0000256" key="10">
    <source>
        <dbReference type="SAM" id="SignalP"/>
    </source>
</evidence>
<reference evidence="14" key="1">
    <citation type="journal article" date="2019" name="Int. J. Syst. Evol. Microbiol.">
        <title>The Global Catalogue of Microorganisms (GCM) 10K type strain sequencing project: providing services to taxonomists for standard genome sequencing and annotation.</title>
        <authorList>
            <consortium name="The Broad Institute Genomics Platform"/>
            <consortium name="The Broad Institute Genome Sequencing Center for Infectious Disease"/>
            <person name="Wu L."/>
            <person name="Ma J."/>
        </authorList>
    </citation>
    <scope>NUCLEOTIDE SEQUENCE [LARGE SCALE GENOMIC DNA]</scope>
    <source>
        <strain evidence="14">KCTC 52344</strain>
    </source>
</reference>
<comment type="caution">
    <text evidence="13">The sequence shown here is derived from an EMBL/GenBank/DDBJ whole genome shotgun (WGS) entry which is preliminary data.</text>
</comment>
<name>A0ABW5JEC7_9BACT</name>
<dbReference type="InterPro" id="IPR041700">
    <property type="entry name" value="OMP_b-brl_3"/>
</dbReference>
<evidence type="ECO:0000256" key="5">
    <source>
        <dbReference type="ARBA" id="ARBA00022729"/>
    </source>
</evidence>
<keyword evidence="7 8" id="KW-0998">Cell outer membrane</keyword>
<feature type="region of interest" description="Disordered" evidence="9">
    <location>
        <begin position="829"/>
        <end position="848"/>
    </location>
</feature>
<dbReference type="Gene3D" id="2.60.40.1120">
    <property type="entry name" value="Carboxypeptidase-like, regulatory domain"/>
    <property type="match status" value="1"/>
</dbReference>
<feature type="compositionally biased region" description="Basic and acidic residues" evidence="9">
    <location>
        <begin position="829"/>
        <end position="841"/>
    </location>
</feature>
<evidence type="ECO:0000256" key="6">
    <source>
        <dbReference type="ARBA" id="ARBA00023136"/>
    </source>
</evidence>
<accession>A0ABW5JEC7</accession>
<sequence>MKTFITILSLLAFVGTSAFAQFPGGRPGGQGRGDGNGRPNNQQQTPTLNLEGNAPKGNSKITGFVVDEAVTTAVEFASIALHNKETNKVVDGTMADEKGKFSLTRVAAGEYKLVITFIGYTDKTVDNIKVEKGKDIDLGVIKLSTSTKQLDEVTVTAEKSMIEEKVDRLVYNAEKDITSKGGDAADVLRKVPLLTVDLDGNVSLRGTSNIRVLINNKPSTIIASSIADALKMIPSDLIKSVEVITSPSAKYDAEGSGGIINIITKKSTIQGLTLNVDAGAGIRGSNLGLNGSFRKGKLGVSMGGGGRAFYNRAGTSLDQSTLVNGNTVLTKQTADAFDNGLFGRYNLGFDYDISKNQALTAGVNFGTRNFIRTQDYTTNLYTNNVLNSIAYRNVDSKDLSNSVDVNLDYIRTFKPSQEWSVSTQYSKSNLKNNFLADLLDDSKYTTSRQRNLNSNVNQEFTVQTDFQTPIKTNQMFEVGVKGIFRQVNSDFSYLVAGPTGDFASDVRNPAGLLDYSQNIASGYLSYTYSTKNKYTFKVGTRYEYTTIEAKDQVKNIDIPAYGNLVPSVNVSKTFGNTTLKAAYNKRIQRPGLQQLNPNFNLANPQNITIGNPSLRPEITDNFELSASSNIKKVYLNASVFGRMTNNSILRLSAPSDTLIGAIVTTFENIGTQQMFGTNVFGNFNITPKWSVNGGLDLYYNYLEGQIQGADGKSMLTSNTGVVIGGRLQSQIQLKNGWGIQAFSFFRGRQVQLQGTQGSFYMYSVGFRKDFKNKKGSLGLATENFLGGMVIRSTLQSPQFNQTSINNVYNQNVKLTFSYKIGNMRMVEQKKTKSVKNDDVKAGESNMNN</sequence>
<keyword evidence="14" id="KW-1185">Reference proteome</keyword>
<dbReference type="RefSeq" id="WP_340233885.1">
    <property type="nucleotide sequence ID" value="NZ_JBBEWC010000001.1"/>
</dbReference>
<feature type="domain" description="TonB-dependent receptor plug" evidence="11">
    <location>
        <begin position="174"/>
        <end position="259"/>
    </location>
</feature>
<dbReference type="Pfam" id="PF14905">
    <property type="entry name" value="OMP_b-brl_3"/>
    <property type="match status" value="1"/>
</dbReference>
<dbReference type="Pfam" id="PF07715">
    <property type="entry name" value="Plug"/>
    <property type="match status" value="1"/>
</dbReference>
<evidence type="ECO:0000256" key="3">
    <source>
        <dbReference type="ARBA" id="ARBA00022452"/>
    </source>
</evidence>
<dbReference type="EMBL" id="JBHULC010000038">
    <property type="protein sequence ID" value="MFD2523712.1"/>
    <property type="molecule type" value="Genomic_DNA"/>
</dbReference>
<dbReference type="InterPro" id="IPR012910">
    <property type="entry name" value="Plug_dom"/>
</dbReference>
<feature type="chain" id="PRO_5045379862" evidence="10">
    <location>
        <begin position="21"/>
        <end position="848"/>
    </location>
</feature>
<dbReference type="PANTHER" id="PTHR30069">
    <property type="entry name" value="TONB-DEPENDENT OUTER MEMBRANE RECEPTOR"/>
    <property type="match status" value="1"/>
</dbReference>
<dbReference type="SUPFAM" id="SSF56935">
    <property type="entry name" value="Porins"/>
    <property type="match status" value="1"/>
</dbReference>
<keyword evidence="6 8" id="KW-0472">Membrane</keyword>